<reference evidence="2 3" key="1">
    <citation type="submission" date="2024-03" db="EMBL/GenBank/DDBJ databases">
        <authorList>
            <person name="Martinez-Hernandez J."/>
        </authorList>
    </citation>
    <scope>NUCLEOTIDE SEQUENCE [LARGE SCALE GENOMIC DNA]</scope>
</reference>
<feature type="region of interest" description="Disordered" evidence="1">
    <location>
        <begin position="16"/>
        <end position="38"/>
    </location>
</feature>
<feature type="compositionally biased region" description="Low complexity" evidence="1">
    <location>
        <begin position="25"/>
        <end position="36"/>
    </location>
</feature>
<proteinExistence type="predicted"/>
<dbReference type="AlphaFoldDB" id="A0AAV1WN25"/>
<accession>A0AAV1WN25</accession>
<gene>
    <name evidence="2" type="ORF">LLUT_LOCUS11881</name>
</gene>
<evidence type="ECO:0000256" key="1">
    <source>
        <dbReference type="SAM" id="MobiDB-lite"/>
    </source>
</evidence>
<keyword evidence="3" id="KW-1185">Reference proteome</keyword>
<comment type="caution">
    <text evidence="2">The sequence shown here is derived from an EMBL/GenBank/DDBJ whole genome shotgun (WGS) entry which is preliminary data.</text>
</comment>
<sequence length="77" mass="8669">MKKILMTILMSRQQTRGSENIYEQGGSSHTSGSGASRPQYIDFNLRYTDVDLVRSRSVKLPKITGRFMDAASGKDKR</sequence>
<dbReference type="EMBL" id="CAXHTB010000008">
    <property type="protein sequence ID" value="CAL0310821.1"/>
    <property type="molecule type" value="Genomic_DNA"/>
</dbReference>
<dbReference type="Proteomes" id="UP001497480">
    <property type="component" value="Unassembled WGS sequence"/>
</dbReference>
<protein>
    <submittedName>
        <fullName evidence="2">Uncharacterized protein</fullName>
    </submittedName>
</protein>
<evidence type="ECO:0000313" key="2">
    <source>
        <dbReference type="EMBL" id="CAL0310821.1"/>
    </source>
</evidence>
<evidence type="ECO:0000313" key="3">
    <source>
        <dbReference type="Proteomes" id="UP001497480"/>
    </source>
</evidence>
<name>A0AAV1WN25_LUPLU</name>
<organism evidence="2 3">
    <name type="scientific">Lupinus luteus</name>
    <name type="common">European yellow lupine</name>
    <dbReference type="NCBI Taxonomy" id="3873"/>
    <lineage>
        <taxon>Eukaryota</taxon>
        <taxon>Viridiplantae</taxon>
        <taxon>Streptophyta</taxon>
        <taxon>Embryophyta</taxon>
        <taxon>Tracheophyta</taxon>
        <taxon>Spermatophyta</taxon>
        <taxon>Magnoliopsida</taxon>
        <taxon>eudicotyledons</taxon>
        <taxon>Gunneridae</taxon>
        <taxon>Pentapetalae</taxon>
        <taxon>rosids</taxon>
        <taxon>fabids</taxon>
        <taxon>Fabales</taxon>
        <taxon>Fabaceae</taxon>
        <taxon>Papilionoideae</taxon>
        <taxon>50 kb inversion clade</taxon>
        <taxon>genistoids sensu lato</taxon>
        <taxon>core genistoids</taxon>
        <taxon>Genisteae</taxon>
        <taxon>Lupinus</taxon>
    </lineage>
</organism>